<dbReference type="Proteomes" id="UP000321548">
    <property type="component" value="Unassembled WGS sequence"/>
</dbReference>
<evidence type="ECO:0000313" key="1">
    <source>
        <dbReference type="EMBL" id="TXL68164.1"/>
    </source>
</evidence>
<dbReference type="AlphaFoldDB" id="A0A5C8P4V1"/>
<protein>
    <submittedName>
        <fullName evidence="1">Uncharacterized protein</fullName>
    </submittedName>
</protein>
<sequence>MSMRRLILPLALLIGVAAYASLLSKMRHGRRRKDIRRLKMELDVWEGEGGSPVPPSTSSSQPT</sequence>
<organism evidence="1 2">
    <name type="scientific">Zeimonas arvi</name>
    <dbReference type="NCBI Taxonomy" id="2498847"/>
    <lineage>
        <taxon>Bacteria</taxon>
        <taxon>Pseudomonadati</taxon>
        <taxon>Pseudomonadota</taxon>
        <taxon>Betaproteobacteria</taxon>
        <taxon>Burkholderiales</taxon>
        <taxon>Burkholderiaceae</taxon>
        <taxon>Zeimonas</taxon>
    </lineage>
</organism>
<reference evidence="1 2" key="1">
    <citation type="submission" date="2019-06" db="EMBL/GenBank/DDBJ databases">
        <title>Quisquiliibacterium sp. nov., isolated from a maize field.</title>
        <authorList>
            <person name="Lin S.-Y."/>
            <person name="Tsai C.-F."/>
            <person name="Young C.-C."/>
        </authorList>
    </citation>
    <scope>NUCLEOTIDE SEQUENCE [LARGE SCALE GENOMIC DNA]</scope>
    <source>
        <strain evidence="1 2">CC-CFT501</strain>
    </source>
</reference>
<keyword evidence="2" id="KW-1185">Reference proteome</keyword>
<gene>
    <name evidence="1" type="ORF">FHP08_00205</name>
</gene>
<comment type="caution">
    <text evidence="1">The sequence shown here is derived from an EMBL/GenBank/DDBJ whole genome shotgun (WGS) entry which is preliminary data.</text>
</comment>
<name>A0A5C8P4V1_9BURK</name>
<dbReference type="RefSeq" id="WP_222707784.1">
    <property type="nucleotide sequence ID" value="NZ_VDUY01000001.1"/>
</dbReference>
<proteinExistence type="predicted"/>
<dbReference type="EMBL" id="VDUY01000001">
    <property type="protein sequence ID" value="TXL68164.1"/>
    <property type="molecule type" value="Genomic_DNA"/>
</dbReference>
<evidence type="ECO:0000313" key="2">
    <source>
        <dbReference type="Proteomes" id="UP000321548"/>
    </source>
</evidence>
<accession>A0A5C8P4V1</accession>